<dbReference type="EMBL" id="PNYB01000010">
    <property type="protein sequence ID" value="PMS24343.1"/>
    <property type="molecule type" value="Genomic_DNA"/>
</dbReference>
<sequence length="67" mass="7122">MSDKTNGDVSAFVQTAEHQGGYVWVLTLVDFAARDVKRSLVSEETYATSAAARDAGLDRLQGMAGDA</sequence>
<dbReference type="AlphaFoldDB" id="A0A2N7W4M5"/>
<evidence type="ECO:0000313" key="1">
    <source>
        <dbReference type="EMBL" id="PMS24343.1"/>
    </source>
</evidence>
<reference evidence="1 2" key="1">
    <citation type="submission" date="2018-01" db="EMBL/GenBank/DDBJ databases">
        <title>Whole genome analyses suggest that Burkholderia sensu lato contains two further novel genera in the rhizoxinica-symbiotica group Mycetohabitans gen. nov., and Trinickia gen. nov.: implications for the evolution of diazotrophy and nodulation in the Burkholderiaceae.</title>
        <authorList>
            <person name="Estrada-de los Santos P."/>
            <person name="Palmer M."/>
            <person name="Chavez-Ramirez B."/>
            <person name="Beukes C."/>
            <person name="Steenkamp E.T."/>
            <person name="Hirsch A.M."/>
            <person name="Manyaka P."/>
            <person name="Maluk M."/>
            <person name="Lafos M."/>
            <person name="Crook M."/>
            <person name="Gross E."/>
            <person name="Simon M.F."/>
            <person name="Bueno dos Reis Junior F."/>
            <person name="Poole P.S."/>
            <person name="Venter S.N."/>
            <person name="James E.K."/>
        </authorList>
    </citation>
    <scope>NUCLEOTIDE SEQUENCE [LARGE SCALE GENOMIC DNA]</scope>
    <source>
        <strain evidence="1 2">GP25-8</strain>
    </source>
</reference>
<dbReference type="RefSeq" id="WP_102610394.1">
    <property type="nucleotide sequence ID" value="NZ_CADIKD010000007.1"/>
</dbReference>
<keyword evidence="2" id="KW-1185">Reference proteome</keyword>
<proteinExistence type="predicted"/>
<evidence type="ECO:0000313" key="2">
    <source>
        <dbReference type="Proteomes" id="UP000235347"/>
    </source>
</evidence>
<gene>
    <name evidence="1" type="ORF">C0Z19_13810</name>
</gene>
<accession>A0A2N7W4M5</accession>
<organism evidence="1 2">
    <name type="scientific">Trinickia soli</name>
    <dbReference type="NCBI Taxonomy" id="380675"/>
    <lineage>
        <taxon>Bacteria</taxon>
        <taxon>Pseudomonadati</taxon>
        <taxon>Pseudomonadota</taxon>
        <taxon>Betaproteobacteria</taxon>
        <taxon>Burkholderiales</taxon>
        <taxon>Burkholderiaceae</taxon>
        <taxon>Trinickia</taxon>
    </lineage>
</organism>
<name>A0A2N7W4M5_9BURK</name>
<dbReference type="Proteomes" id="UP000235347">
    <property type="component" value="Unassembled WGS sequence"/>
</dbReference>
<protein>
    <submittedName>
        <fullName evidence="1">Uncharacterized protein</fullName>
    </submittedName>
</protein>
<comment type="caution">
    <text evidence="1">The sequence shown here is derived from an EMBL/GenBank/DDBJ whole genome shotgun (WGS) entry which is preliminary data.</text>
</comment>